<evidence type="ECO:0000256" key="1">
    <source>
        <dbReference type="SAM" id="Phobius"/>
    </source>
</evidence>
<reference evidence="3" key="1">
    <citation type="journal article" date="2021" name="PeerJ">
        <title>Extensive microbial diversity within the chicken gut microbiome revealed by metagenomics and culture.</title>
        <authorList>
            <person name="Gilroy R."/>
            <person name="Ravi A."/>
            <person name="Getino M."/>
            <person name="Pursley I."/>
            <person name="Horton D.L."/>
            <person name="Alikhan N.F."/>
            <person name="Baker D."/>
            <person name="Gharbi K."/>
            <person name="Hall N."/>
            <person name="Watson M."/>
            <person name="Adriaenssens E.M."/>
            <person name="Foster-Nyarko E."/>
            <person name="Jarju S."/>
            <person name="Secka A."/>
            <person name="Antonio M."/>
            <person name="Oren A."/>
            <person name="Chaudhuri R.R."/>
            <person name="La Ragione R."/>
            <person name="Hildebrand F."/>
            <person name="Pallen M.J."/>
        </authorList>
    </citation>
    <scope>NUCLEOTIDE SEQUENCE</scope>
    <source>
        <strain evidence="3">ChiSjej1B19-5720</strain>
    </source>
</reference>
<organism evidence="3 4">
    <name type="scientific">Candidatus Blautia faecavium</name>
    <dbReference type="NCBI Taxonomy" id="2838487"/>
    <lineage>
        <taxon>Bacteria</taxon>
        <taxon>Bacillati</taxon>
        <taxon>Bacillota</taxon>
        <taxon>Clostridia</taxon>
        <taxon>Lachnospirales</taxon>
        <taxon>Lachnospiraceae</taxon>
        <taxon>Blautia</taxon>
    </lineage>
</organism>
<dbReference type="AlphaFoldDB" id="A0A9D2LQB0"/>
<comment type="caution">
    <text evidence="3">The sequence shown here is derived from an EMBL/GenBank/DDBJ whole genome shotgun (WGS) entry which is preliminary data.</text>
</comment>
<protein>
    <submittedName>
        <fullName evidence="3">Transposase</fullName>
    </submittedName>
</protein>
<keyword evidence="1" id="KW-1133">Transmembrane helix</keyword>
<keyword evidence="1" id="KW-0472">Membrane</keyword>
<evidence type="ECO:0000313" key="4">
    <source>
        <dbReference type="Proteomes" id="UP000823842"/>
    </source>
</evidence>
<dbReference type="InterPro" id="IPR008490">
    <property type="entry name" value="Transposase_InsH_N"/>
</dbReference>
<sequence length="248" mass="28337">MITYKQLSLADIFTDCQNKFDNDKYEFLSILEETIDLDEIVPVSFVSHFHAATGRPRKHLLYPMLKALLLQLIFSIPTTSLLIVFLKYSQELREFCGFSVVPDASKFTRFKQDFLLDLQSMFDHLVDLTEPICQRIDTAKASMLLFDTSGIEAWVTENNPKYANRIIRQLKSFKKAKGLDNSFDPYKAAYSSMPSHAAANPAIQQMYINGHFCYAFKFGILTNGLGIVRDISFYNKDFLDAHPDIVVG</sequence>
<proteinExistence type="predicted"/>
<dbReference type="EMBL" id="DWYZ01000002">
    <property type="protein sequence ID" value="HJB27188.1"/>
    <property type="molecule type" value="Genomic_DNA"/>
</dbReference>
<reference evidence="3" key="2">
    <citation type="submission" date="2021-04" db="EMBL/GenBank/DDBJ databases">
        <authorList>
            <person name="Gilroy R."/>
        </authorList>
    </citation>
    <scope>NUCLEOTIDE SEQUENCE</scope>
    <source>
        <strain evidence="3">ChiSjej1B19-5720</strain>
    </source>
</reference>
<feature type="non-terminal residue" evidence="3">
    <location>
        <position position="248"/>
    </location>
</feature>
<feature type="domain" description="Transposase InsH N-terminal" evidence="2">
    <location>
        <begin position="24"/>
        <end position="112"/>
    </location>
</feature>
<dbReference type="Proteomes" id="UP000823842">
    <property type="component" value="Unassembled WGS sequence"/>
</dbReference>
<evidence type="ECO:0000313" key="3">
    <source>
        <dbReference type="EMBL" id="HJB27188.1"/>
    </source>
</evidence>
<dbReference type="Pfam" id="PF05598">
    <property type="entry name" value="DUF772"/>
    <property type="match status" value="1"/>
</dbReference>
<accession>A0A9D2LQB0</accession>
<keyword evidence="1" id="KW-0812">Transmembrane</keyword>
<evidence type="ECO:0000259" key="2">
    <source>
        <dbReference type="Pfam" id="PF05598"/>
    </source>
</evidence>
<gene>
    <name evidence="3" type="ORF">IAA06_00110</name>
</gene>
<feature type="transmembrane region" description="Helical" evidence="1">
    <location>
        <begin position="67"/>
        <end position="86"/>
    </location>
</feature>
<name>A0A9D2LQB0_9FIRM</name>